<dbReference type="OrthoDB" id="4337669at2"/>
<proteinExistence type="predicted"/>
<dbReference type="Proteomes" id="UP000292547">
    <property type="component" value="Plasmid unnamed"/>
</dbReference>
<dbReference type="AlphaFoldDB" id="A0A4V1A0F9"/>
<keyword evidence="1" id="KW-0614">Plasmid</keyword>
<dbReference type="EMBL" id="CP032230">
    <property type="protein sequence ID" value="QBJ94446.1"/>
    <property type="molecule type" value="Genomic_DNA"/>
</dbReference>
<gene>
    <name evidence="1" type="ORF">D0Z67_29190</name>
</gene>
<dbReference type="GeneID" id="300102975"/>
<accession>A0A4V1A0F9</accession>
<evidence type="ECO:0000313" key="1">
    <source>
        <dbReference type="EMBL" id="QBJ94446.1"/>
    </source>
</evidence>
<organism evidence="1 2">
    <name type="scientific">Streptomyces seoulensis</name>
    <dbReference type="NCBI Taxonomy" id="73044"/>
    <lineage>
        <taxon>Bacteria</taxon>
        <taxon>Bacillati</taxon>
        <taxon>Actinomycetota</taxon>
        <taxon>Actinomycetes</taxon>
        <taxon>Kitasatosporales</taxon>
        <taxon>Streptomycetaceae</taxon>
        <taxon>Streptomyces</taxon>
    </lineage>
</organism>
<sequence length="88" mass="9511">MDQPQFEEIPSGEWSAAAVAQNDPELYADLVDLLDSVDPEPLLHAEIDAMYAGIDPLSYLDDVLTAVDPEGAAAAYEQMVTGEWDGDL</sequence>
<dbReference type="KEGG" id="sseo:D0Z67_29190"/>
<protein>
    <submittedName>
        <fullName evidence="1">Uncharacterized protein</fullName>
    </submittedName>
</protein>
<evidence type="ECO:0000313" key="2">
    <source>
        <dbReference type="Proteomes" id="UP000292547"/>
    </source>
</evidence>
<dbReference type="STRING" id="73044.GCA_000725795_04831"/>
<keyword evidence="2" id="KW-1185">Reference proteome</keyword>
<geneLocation type="plasmid" evidence="1">
    <name>unnamed</name>
</geneLocation>
<dbReference type="RefSeq" id="WP_031182941.1">
    <property type="nucleotide sequence ID" value="NZ_CP032230.1"/>
</dbReference>
<name>A0A4V1A0F9_STRSO</name>
<reference evidence="1 2" key="1">
    <citation type="submission" date="2018-08" db="EMBL/GenBank/DDBJ databases">
        <title>The complete genome sequence of Streptomyces seoulensis, a pioneer strain for nickel superoxide dismutase discovery.</title>
        <authorList>
            <person name="Shin J."/>
            <person name="Lee J.-S."/>
            <person name="Lee E.-J."/>
            <person name="Youn H.-D."/>
        </authorList>
    </citation>
    <scope>NUCLEOTIDE SEQUENCE [LARGE SCALE GENOMIC DNA]</scope>
    <source>
        <strain evidence="1 2">KCTC 9819</strain>
        <plasmid evidence="1 2">unnamed</plasmid>
    </source>
</reference>